<accession>A0A4S2LC86</accession>
<evidence type="ECO:0000313" key="2">
    <source>
        <dbReference type="Proteomes" id="UP000308267"/>
    </source>
</evidence>
<dbReference type="Proteomes" id="UP000308267">
    <property type="component" value="Unassembled WGS sequence"/>
</dbReference>
<evidence type="ECO:0000313" key="1">
    <source>
        <dbReference type="EMBL" id="TGZ61042.1"/>
    </source>
</evidence>
<keyword evidence="2" id="KW-1185">Reference proteome</keyword>
<gene>
    <name evidence="1" type="ORF">CRM22_008192</name>
</gene>
<name>A0A4S2LC86_OPIFE</name>
<comment type="caution">
    <text evidence="1">The sequence shown here is derived from an EMBL/GenBank/DDBJ whole genome shotgun (WGS) entry which is preliminary data.</text>
</comment>
<reference evidence="1 2" key="1">
    <citation type="journal article" date="2019" name="BMC Genomics">
        <title>New insights from Opisthorchis felineus genome: update on genomics of the epidemiologically important liver flukes.</title>
        <authorList>
            <person name="Ershov N.I."/>
            <person name="Mordvinov V.A."/>
            <person name="Prokhortchouk E.B."/>
            <person name="Pakharukova M.Y."/>
            <person name="Gunbin K.V."/>
            <person name="Ustyantsev K."/>
            <person name="Genaev M.A."/>
            <person name="Blinov A.G."/>
            <person name="Mazur A."/>
            <person name="Boulygina E."/>
            <person name="Tsygankova S."/>
            <person name="Khrameeva E."/>
            <person name="Chekanov N."/>
            <person name="Fan G."/>
            <person name="Xiao A."/>
            <person name="Zhang H."/>
            <person name="Xu X."/>
            <person name="Yang H."/>
            <person name="Solovyev V."/>
            <person name="Lee S.M."/>
            <person name="Liu X."/>
            <person name="Afonnikov D.A."/>
            <person name="Skryabin K.G."/>
        </authorList>
    </citation>
    <scope>NUCLEOTIDE SEQUENCE [LARGE SCALE GENOMIC DNA]</scope>
    <source>
        <strain evidence="1">AK-0245</strain>
        <tissue evidence="1">Whole organism</tissue>
    </source>
</reference>
<sequence>MFFRAVLDTSHRPPSLGMTLFFTSGSQTKFILYCPSVRKIAVVQPLPIRHNAPVVALFYLLSFCPKNYLFLSISNSIELGGFQMHPLDNAQSMLIIHPSVYLSFELT</sequence>
<proteinExistence type="predicted"/>
<organism evidence="1 2">
    <name type="scientific">Opisthorchis felineus</name>
    <dbReference type="NCBI Taxonomy" id="147828"/>
    <lineage>
        <taxon>Eukaryota</taxon>
        <taxon>Metazoa</taxon>
        <taxon>Spiralia</taxon>
        <taxon>Lophotrochozoa</taxon>
        <taxon>Platyhelminthes</taxon>
        <taxon>Trematoda</taxon>
        <taxon>Digenea</taxon>
        <taxon>Opisthorchiida</taxon>
        <taxon>Opisthorchiata</taxon>
        <taxon>Opisthorchiidae</taxon>
        <taxon>Opisthorchis</taxon>
    </lineage>
</organism>
<dbReference type="AlphaFoldDB" id="A0A4S2LC86"/>
<dbReference type="EMBL" id="SJOL01008139">
    <property type="protein sequence ID" value="TGZ61042.1"/>
    <property type="molecule type" value="Genomic_DNA"/>
</dbReference>
<protein>
    <submittedName>
        <fullName evidence="1">Uncharacterized protein</fullName>
    </submittedName>
</protein>